<dbReference type="Proteomes" id="UP000799766">
    <property type="component" value="Unassembled WGS sequence"/>
</dbReference>
<dbReference type="Gene3D" id="3.40.50.720">
    <property type="entry name" value="NAD(P)-binding Rossmann-like Domain"/>
    <property type="match status" value="1"/>
</dbReference>
<evidence type="ECO:0000256" key="3">
    <source>
        <dbReference type="ARBA" id="ARBA00023002"/>
    </source>
</evidence>
<accession>A0A6A6PAT7</accession>
<dbReference type="SUPFAM" id="SSF51735">
    <property type="entry name" value="NAD(P)-binding Rossmann-fold domains"/>
    <property type="match status" value="1"/>
</dbReference>
<reference evidence="5" key="1">
    <citation type="journal article" date="2020" name="Stud. Mycol.">
        <title>101 Dothideomycetes genomes: a test case for predicting lifestyles and emergence of pathogens.</title>
        <authorList>
            <person name="Haridas S."/>
            <person name="Albert R."/>
            <person name="Binder M."/>
            <person name="Bloem J."/>
            <person name="Labutti K."/>
            <person name="Salamov A."/>
            <person name="Andreopoulos B."/>
            <person name="Baker S."/>
            <person name="Barry K."/>
            <person name="Bills G."/>
            <person name="Bluhm B."/>
            <person name="Cannon C."/>
            <person name="Castanera R."/>
            <person name="Culley D."/>
            <person name="Daum C."/>
            <person name="Ezra D."/>
            <person name="Gonzalez J."/>
            <person name="Henrissat B."/>
            <person name="Kuo A."/>
            <person name="Liang C."/>
            <person name="Lipzen A."/>
            <person name="Lutzoni F."/>
            <person name="Magnuson J."/>
            <person name="Mondo S."/>
            <person name="Nolan M."/>
            <person name="Ohm R."/>
            <person name="Pangilinan J."/>
            <person name="Park H.-J."/>
            <person name="Ramirez L."/>
            <person name="Alfaro M."/>
            <person name="Sun H."/>
            <person name="Tritt A."/>
            <person name="Yoshinaga Y."/>
            <person name="Zwiers L.-H."/>
            <person name="Turgeon B."/>
            <person name="Goodwin S."/>
            <person name="Spatafora J."/>
            <person name="Crous P."/>
            <person name="Grigoriev I."/>
        </authorList>
    </citation>
    <scope>NUCLEOTIDE SEQUENCE</scope>
    <source>
        <strain evidence="5">ATCC 16933</strain>
    </source>
</reference>
<dbReference type="EMBL" id="MU001672">
    <property type="protein sequence ID" value="KAF2461050.1"/>
    <property type="molecule type" value="Genomic_DNA"/>
</dbReference>
<dbReference type="OrthoDB" id="1669814at2759"/>
<dbReference type="Pfam" id="PF13561">
    <property type="entry name" value="adh_short_C2"/>
    <property type="match status" value="1"/>
</dbReference>
<name>A0A6A6PAT7_9PEZI</name>
<comment type="similarity">
    <text evidence="1 4">Belongs to the short-chain dehydrogenases/reductases (SDR) family.</text>
</comment>
<dbReference type="GO" id="GO:0048038">
    <property type="term" value="F:quinone binding"/>
    <property type="evidence" value="ECO:0007669"/>
    <property type="project" value="TreeGrafter"/>
</dbReference>
<evidence type="ECO:0000313" key="5">
    <source>
        <dbReference type="EMBL" id="KAF2461050.1"/>
    </source>
</evidence>
<evidence type="ECO:0000313" key="6">
    <source>
        <dbReference type="Proteomes" id="UP000799766"/>
    </source>
</evidence>
<keyword evidence="2" id="KW-0521">NADP</keyword>
<dbReference type="Pfam" id="PF00106">
    <property type="entry name" value="adh_short"/>
    <property type="match status" value="1"/>
</dbReference>
<proteinExistence type="inferred from homology"/>
<dbReference type="CDD" id="cd05233">
    <property type="entry name" value="SDR_c"/>
    <property type="match status" value="1"/>
</dbReference>
<protein>
    <recommendedName>
        <fullName evidence="7">3-oxoacyl-reductase</fullName>
    </recommendedName>
</protein>
<keyword evidence="6" id="KW-1185">Reference proteome</keyword>
<dbReference type="InterPro" id="IPR002347">
    <property type="entry name" value="SDR_fam"/>
</dbReference>
<dbReference type="InterPro" id="IPR036291">
    <property type="entry name" value="NAD(P)-bd_dom_sf"/>
</dbReference>
<dbReference type="AlphaFoldDB" id="A0A6A6PAT7"/>
<dbReference type="PANTHER" id="PTHR42760">
    <property type="entry name" value="SHORT-CHAIN DEHYDROGENASES/REDUCTASES FAMILY MEMBER"/>
    <property type="match status" value="1"/>
</dbReference>
<evidence type="ECO:0000256" key="2">
    <source>
        <dbReference type="ARBA" id="ARBA00022857"/>
    </source>
</evidence>
<organism evidence="5 6">
    <name type="scientific">Lineolata rhizophorae</name>
    <dbReference type="NCBI Taxonomy" id="578093"/>
    <lineage>
        <taxon>Eukaryota</taxon>
        <taxon>Fungi</taxon>
        <taxon>Dikarya</taxon>
        <taxon>Ascomycota</taxon>
        <taxon>Pezizomycotina</taxon>
        <taxon>Dothideomycetes</taxon>
        <taxon>Dothideomycetes incertae sedis</taxon>
        <taxon>Lineolatales</taxon>
        <taxon>Lineolataceae</taxon>
        <taxon>Lineolata</taxon>
    </lineage>
</organism>
<evidence type="ECO:0000256" key="4">
    <source>
        <dbReference type="RuleBase" id="RU000363"/>
    </source>
</evidence>
<gene>
    <name evidence="5" type="ORF">BDY21DRAFT_137774</name>
</gene>
<dbReference type="GO" id="GO:0006633">
    <property type="term" value="P:fatty acid biosynthetic process"/>
    <property type="evidence" value="ECO:0007669"/>
    <property type="project" value="TreeGrafter"/>
</dbReference>
<dbReference type="InterPro" id="IPR020904">
    <property type="entry name" value="Sc_DH/Rdtase_CS"/>
</dbReference>
<sequence length="325" mass="34837">MFSAKPLSLRLVCYHHPLLTSKPNPTTTRKLINGGFPSRLLCNGASLTTASPLSLKGTNVVITGGSSGIGRAIAIEFARQGSYCTLIGRNEDRLKSALHEICDHSMSNVPHRYVVGDVRDRSFWDALSSGNIKSTRFIESPVETFLADDIPERLYPNVLINNAGVTHSSLLLREHPSIIESVIETNLMGTIWGCKYMAKLMLPKPTTRRVPNSRCIINISSLLATHGGKGCSVYSASKAGVLGFTRALSAELGPLGVRINAIVPGYTNTAMLDGLSITTETIEKSIPASRVGTPEDIAHAAMFLAQNGYANNCIVNLDGGLSAVM</sequence>
<evidence type="ECO:0000256" key="1">
    <source>
        <dbReference type="ARBA" id="ARBA00006484"/>
    </source>
</evidence>
<dbReference type="GO" id="GO:0016616">
    <property type="term" value="F:oxidoreductase activity, acting on the CH-OH group of donors, NAD or NADP as acceptor"/>
    <property type="evidence" value="ECO:0007669"/>
    <property type="project" value="TreeGrafter"/>
</dbReference>
<evidence type="ECO:0008006" key="7">
    <source>
        <dbReference type="Google" id="ProtNLM"/>
    </source>
</evidence>
<dbReference type="PROSITE" id="PS00061">
    <property type="entry name" value="ADH_SHORT"/>
    <property type="match status" value="1"/>
</dbReference>
<dbReference type="PANTHER" id="PTHR42760:SF133">
    <property type="entry name" value="3-OXOACYL-[ACYL-CARRIER-PROTEIN] REDUCTASE"/>
    <property type="match status" value="1"/>
</dbReference>
<dbReference type="PRINTS" id="PR00080">
    <property type="entry name" value="SDRFAMILY"/>
</dbReference>
<dbReference type="PRINTS" id="PR00081">
    <property type="entry name" value="GDHRDH"/>
</dbReference>
<keyword evidence="3" id="KW-0560">Oxidoreductase</keyword>